<reference evidence="2 3" key="1">
    <citation type="journal article" date="2013" name="PLoS Genet.">
        <title>Comparative genome structure, secondary metabolite, and effector coding capacity across Cochliobolus pathogens.</title>
        <authorList>
            <person name="Condon B.J."/>
            <person name="Leng Y."/>
            <person name="Wu D."/>
            <person name="Bushley K.E."/>
            <person name="Ohm R.A."/>
            <person name="Otillar R."/>
            <person name="Martin J."/>
            <person name="Schackwitz W."/>
            <person name="Grimwood J."/>
            <person name="MohdZainudin N."/>
            <person name="Xue C."/>
            <person name="Wang R."/>
            <person name="Manning V.A."/>
            <person name="Dhillon B."/>
            <person name="Tu Z.J."/>
            <person name="Steffenson B.J."/>
            <person name="Salamov A."/>
            <person name="Sun H."/>
            <person name="Lowry S."/>
            <person name="LaButti K."/>
            <person name="Han J."/>
            <person name="Copeland A."/>
            <person name="Lindquist E."/>
            <person name="Barry K."/>
            <person name="Schmutz J."/>
            <person name="Baker S.E."/>
            <person name="Ciuffetti L.M."/>
            <person name="Grigoriev I.V."/>
            <person name="Zhong S."/>
            <person name="Turgeon B.G."/>
        </authorList>
    </citation>
    <scope>NUCLEOTIDE SEQUENCE [LARGE SCALE GENOMIC DNA]</scope>
    <source>
        <strain evidence="2 3">FI3</strain>
    </source>
</reference>
<sequence length="151" mass="17237">MQSRCNIWLTLQAVPIVFFWFFAGSHDYGLHGILQVAFLVRDDSELSKRLDIRLKSTMPAMHEWPCVSENTYQIRSVACSYLPCEIRCCSVERPNNKAMSISDHIDEQIFLRSQCIVLLTRLSFPCLSAIPVKAGAWVKKDIERCGATQPK</sequence>
<name>W7EKS9_BIPV3</name>
<evidence type="ECO:0000313" key="2">
    <source>
        <dbReference type="EMBL" id="EUN27599.1"/>
    </source>
</evidence>
<keyword evidence="1" id="KW-1133">Transmembrane helix</keyword>
<keyword evidence="3" id="KW-1185">Reference proteome</keyword>
<keyword evidence="1" id="KW-0812">Transmembrane</keyword>
<gene>
    <name evidence="2" type="ORF">COCVIDRAFT_97738</name>
</gene>
<keyword evidence="1" id="KW-0472">Membrane</keyword>
<dbReference type="OrthoDB" id="10537184at2759"/>
<dbReference type="Proteomes" id="UP000054337">
    <property type="component" value="Unassembled WGS sequence"/>
</dbReference>
<dbReference type="EMBL" id="KI968728">
    <property type="protein sequence ID" value="EUN27599.1"/>
    <property type="molecule type" value="Genomic_DNA"/>
</dbReference>
<evidence type="ECO:0000256" key="1">
    <source>
        <dbReference type="SAM" id="Phobius"/>
    </source>
</evidence>
<dbReference type="HOGENOM" id="CLU_1731140_0_0_1"/>
<proteinExistence type="predicted"/>
<protein>
    <submittedName>
        <fullName evidence="2">Uncharacterized protein</fullName>
    </submittedName>
</protein>
<dbReference type="RefSeq" id="XP_014557189.1">
    <property type="nucleotide sequence ID" value="XM_014701703.1"/>
</dbReference>
<accession>W7EKS9</accession>
<feature type="transmembrane region" description="Helical" evidence="1">
    <location>
        <begin position="6"/>
        <end position="23"/>
    </location>
</feature>
<dbReference type="AlphaFoldDB" id="W7EKS9"/>
<organism evidence="2 3">
    <name type="scientific">Bipolaris victoriae (strain FI3)</name>
    <name type="common">Victoria blight of oats agent</name>
    <name type="synonym">Cochliobolus victoriae</name>
    <dbReference type="NCBI Taxonomy" id="930091"/>
    <lineage>
        <taxon>Eukaryota</taxon>
        <taxon>Fungi</taxon>
        <taxon>Dikarya</taxon>
        <taxon>Ascomycota</taxon>
        <taxon>Pezizomycotina</taxon>
        <taxon>Dothideomycetes</taxon>
        <taxon>Pleosporomycetidae</taxon>
        <taxon>Pleosporales</taxon>
        <taxon>Pleosporineae</taxon>
        <taxon>Pleosporaceae</taxon>
        <taxon>Bipolaris</taxon>
    </lineage>
</organism>
<dbReference type="GeneID" id="26260464"/>
<evidence type="ECO:0000313" key="3">
    <source>
        <dbReference type="Proteomes" id="UP000054337"/>
    </source>
</evidence>